<dbReference type="InterPro" id="IPR036465">
    <property type="entry name" value="vWFA_dom_sf"/>
</dbReference>
<feature type="domain" description="PARP catalytic" evidence="4">
    <location>
        <begin position="258"/>
        <end position="461"/>
    </location>
</feature>
<dbReference type="Gene3D" id="3.90.228.10">
    <property type="match status" value="1"/>
</dbReference>
<dbReference type="GO" id="GO:0005737">
    <property type="term" value="C:cytoplasm"/>
    <property type="evidence" value="ECO:0007669"/>
    <property type="project" value="TreeGrafter"/>
</dbReference>
<organism evidence="6 7">
    <name type="scientific">Electrophorus voltai</name>
    <dbReference type="NCBI Taxonomy" id="2609070"/>
    <lineage>
        <taxon>Eukaryota</taxon>
        <taxon>Metazoa</taxon>
        <taxon>Chordata</taxon>
        <taxon>Craniata</taxon>
        <taxon>Vertebrata</taxon>
        <taxon>Euteleostomi</taxon>
        <taxon>Actinopterygii</taxon>
        <taxon>Neopterygii</taxon>
        <taxon>Teleostei</taxon>
        <taxon>Ostariophysi</taxon>
        <taxon>Gymnotiformes</taxon>
        <taxon>Gymnotoidei</taxon>
        <taxon>Gymnotidae</taxon>
        <taxon>Electrophorus</taxon>
    </lineage>
</organism>
<feature type="domain" description="VIT" evidence="5">
    <location>
        <begin position="498"/>
        <end position="626"/>
    </location>
</feature>
<reference evidence="6" key="1">
    <citation type="submission" date="2023-03" db="EMBL/GenBank/DDBJ databases">
        <title>Electrophorus voltai genome.</title>
        <authorList>
            <person name="Bian C."/>
        </authorList>
    </citation>
    <scope>NUCLEOTIDE SEQUENCE</scope>
    <source>
        <strain evidence="6">CB-2022</strain>
        <tissue evidence="6">Muscle</tissue>
    </source>
</reference>
<evidence type="ECO:0000259" key="3">
    <source>
        <dbReference type="PROSITE" id="PS50234"/>
    </source>
</evidence>
<evidence type="ECO:0000256" key="2">
    <source>
        <dbReference type="RuleBase" id="RU362114"/>
    </source>
</evidence>
<dbReference type="PROSITE" id="PS51059">
    <property type="entry name" value="PARP_CATALYTIC"/>
    <property type="match status" value="1"/>
</dbReference>
<evidence type="ECO:0000313" key="7">
    <source>
        <dbReference type="Proteomes" id="UP001239994"/>
    </source>
</evidence>
<dbReference type="GO" id="GO:0003950">
    <property type="term" value="F:NAD+ poly-ADP-ribosyltransferase activity"/>
    <property type="evidence" value="ECO:0007669"/>
    <property type="project" value="UniProtKB-UniRule"/>
</dbReference>
<dbReference type="EMBL" id="JAROKS010000536">
    <property type="protein sequence ID" value="KAK1784116.1"/>
    <property type="molecule type" value="Genomic_DNA"/>
</dbReference>
<evidence type="ECO:0000313" key="6">
    <source>
        <dbReference type="EMBL" id="KAK1784116.1"/>
    </source>
</evidence>
<keyword evidence="7" id="KW-1185">Reference proteome</keyword>
<dbReference type="AlphaFoldDB" id="A0AAD8YP20"/>
<dbReference type="Pfam" id="PF08487">
    <property type="entry name" value="VIT"/>
    <property type="match status" value="1"/>
</dbReference>
<proteinExistence type="inferred from homology"/>
<dbReference type="InterPro" id="IPR013694">
    <property type="entry name" value="VIT"/>
</dbReference>
<dbReference type="PROSITE" id="PS50234">
    <property type="entry name" value="VWFA"/>
    <property type="match status" value="1"/>
</dbReference>
<dbReference type="SMART" id="SM00327">
    <property type="entry name" value="VWA"/>
    <property type="match status" value="1"/>
</dbReference>
<dbReference type="SUPFAM" id="SSF53300">
    <property type="entry name" value="vWA-like"/>
    <property type="match status" value="1"/>
</dbReference>
<dbReference type="Pfam" id="PF00644">
    <property type="entry name" value="PARP"/>
    <property type="match status" value="1"/>
</dbReference>
<dbReference type="SMART" id="SM00609">
    <property type="entry name" value="VIT"/>
    <property type="match status" value="1"/>
</dbReference>
<dbReference type="SUPFAM" id="SSF56399">
    <property type="entry name" value="ADP-ribosylation"/>
    <property type="match status" value="1"/>
</dbReference>
<dbReference type="Proteomes" id="UP001239994">
    <property type="component" value="Unassembled WGS sequence"/>
</dbReference>
<evidence type="ECO:0000259" key="5">
    <source>
        <dbReference type="PROSITE" id="PS51468"/>
    </source>
</evidence>
<keyword evidence="2" id="KW-0328">Glycosyltransferase</keyword>
<comment type="similarity">
    <text evidence="1">Belongs to the ARTD/PARP family.</text>
</comment>
<dbReference type="Pfam" id="PF13768">
    <property type="entry name" value="VWA_3"/>
    <property type="match status" value="1"/>
</dbReference>
<name>A0AAD8YP20_9TELE</name>
<dbReference type="EC" id="2.4.2.-" evidence="2"/>
<feature type="domain" description="VWFA" evidence="3">
    <location>
        <begin position="790"/>
        <end position="958"/>
    </location>
</feature>
<keyword evidence="2" id="KW-0808">Transferase</keyword>
<feature type="non-terminal residue" evidence="6">
    <location>
        <position position="1"/>
    </location>
</feature>
<evidence type="ECO:0000259" key="4">
    <source>
        <dbReference type="PROSITE" id="PS51059"/>
    </source>
</evidence>
<sequence length="1046" mass="115771">AEGVTSSPRAPGQEGRHIPGRAQAVLTLPCRLYKGNEDNTPEFPSHFQVAEYSFFLKAVVETWAVVELQSARGEGEQQYRVTSAIMCEVSVVQDQQVHCCSSEDALEAYVQFNTELQSQGFTQTESLPSEAEALASHTLQRLLLEERLSCCDVSQDVGVFLELIWTEALGSLASLLTVPVTSLSLNDVSRVEGLLLQVQKCESEDEVQLLLQEVSTLLPLRETEAEARAKLVSQRLDLCQLIRDILNVSKATLGNPSPSSLGKYCALRCNIQPVASESPEYQSVCKLLQERPVQIQQVLRVCRSSELHMFREQLCNIKPLLHSTFPSNFVGILSRGLLLPRVGVEQHGIKRTDVGNLGSGIYFSDSLNTSVKYSRPSVTDGSRLLLVCDVALGQCKDVYKKDPSLICAPDGHSSVHGVRRTPNTRSEFEVLCDDEYVVYNTDQVRLKYVVQYFLKEDQPKPFEPHIDTSVECLPSVMTSDLLSSDDAEGLEVTKNPLEDVTPGLLDSSGSTLPLEAVHVRCKLMDLLCQVIIFQVYTNKSDVPIEAKYVFPLEETAAVCGFEAFIKGKHVVGKVKEKEQARKEYKQAIEKGHGAYLMDQEAPDVFTISVGNLPAGATVLIKVTYVTELVVRSGTVVFSLPASVAPWQQSAALNQRTQTSVEKVGVKELGAEGVFSLHMSIEMPYEITGLECSHRIRTKRTDCKAVVMTLPDQSLSTDGFQLSFSLSQMHMPRMWVEKHPEKDSEVQMTTTLFHLWCSVRRHSVCGCLQACMLVFYPDFECGDARWSGVSDVVIVLDTSESMRGEPLVNARRLALKALCSLDRSLRVNVVCFGTDYKEAFPSPRVLEEVFEQAKTFIMSSPAVGGSTELWRPLRSLNLLPPSRGLRNVLLLSDGHMQNQPQTLQLVRGNACHTRLFTCGLSPTANRHMLRALAQAGGGVYEFFDAKKKYTWAEKVKSQVRCMASPGCMSVSVKWQRFNPTAPPPVQAPSQLSALFSNCHTLVYGFVPHCSQATLFGDLSGQEIQTMVSTTELQKTKGTVRTGRGNIK</sequence>
<accession>A0AAD8YP20</accession>
<comment type="caution">
    <text evidence="6">The sequence shown here is derived from an EMBL/GenBank/DDBJ whole genome shotgun (WGS) entry which is preliminary data.</text>
</comment>
<dbReference type="PROSITE" id="PS51468">
    <property type="entry name" value="VIT"/>
    <property type="match status" value="1"/>
</dbReference>
<dbReference type="PANTHER" id="PTHR46530:SF1">
    <property type="entry name" value="PROTEIN MONO-ADP-RIBOSYLTRANSFERASE PARP4"/>
    <property type="match status" value="1"/>
</dbReference>
<dbReference type="InterPro" id="IPR058905">
    <property type="entry name" value="WGR-like_PARP4"/>
</dbReference>
<protein>
    <recommendedName>
        <fullName evidence="2">Poly [ADP-ribose] polymerase</fullName>
        <shortName evidence="2">PARP</shortName>
        <ecNumber evidence="2">2.4.2.-</ecNumber>
    </recommendedName>
</protein>
<dbReference type="InterPro" id="IPR002035">
    <property type="entry name" value="VWF_A"/>
</dbReference>
<evidence type="ECO:0000256" key="1">
    <source>
        <dbReference type="ARBA" id="ARBA00024347"/>
    </source>
</evidence>
<dbReference type="InterPro" id="IPR031273">
    <property type="entry name" value="PARP4"/>
</dbReference>
<dbReference type="Pfam" id="PF26166">
    <property type="entry name" value="WGR-like_PARP4"/>
    <property type="match status" value="1"/>
</dbReference>
<gene>
    <name evidence="6" type="ORF">P4O66_021164</name>
</gene>
<dbReference type="Gene3D" id="3.40.50.410">
    <property type="entry name" value="von Willebrand factor, type A domain"/>
    <property type="match status" value="1"/>
</dbReference>
<dbReference type="PANTHER" id="PTHR46530">
    <property type="entry name" value="PROTEIN MONO-ADP-RIBOSYLTRANSFERASE PARP4"/>
    <property type="match status" value="1"/>
</dbReference>
<keyword evidence="2" id="KW-0520">NAD</keyword>
<dbReference type="InterPro" id="IPR012317">
    <property type="entry name" value="Poly(ADP-ribose)pol_cat_dom"/>
</dbReference>